<evidence type="ECO:0000313" key="3">
    <source>
        <dbReference type="EMBL" id="KIJ32227.1"/>
    </source>
</evidence>
<feature type="transmembrane region" description="Helical" evidence="1">
    <location>
        <begin position="96"/>
        <end position="116"/>
    </location>
</feature>
<keyword evidence="1" id="KW-1133">Transmembrane helix</keyword>
<dbReference type="EMBL" id="KN837230">
    <property type="protein sequence ID" value="KIJ32227.1"/>
    <property type="molecule type" value="Genomic_DNA"/>
</dbReference>
<dbReference type="OrthoDB" id="2562493at2759"/>
<dbReference type="InterPro" id="IPR045339">
    <property type="entry name" value="DUF6534"/>
</dbReference>
<feature type="transmembrane region" description="Helical" evidence="1">
    <location>
        <begin position="215"/>
        <end position="236"/>
    </location>
</feature>
<dbReference type="Proteomes" id="UP000054279">
    <property type="component" value="Unassembled WGS sequence"/>
</dbReference>
<evidence type="ECO:0000259" key="2">
    <source>
        <dbReference type="Pfam" id="PF20152"/>
    </source>
</evidence>
<protein>
    <recommendedName>
        <fullName evidence="2">DUF6534 domain-containing protein</fullName>
    </recommendedName>
</protein>
<gene>
    <name evidence="3" type="ORF">M422DRAFT_266039</name>
</gene>
<feature type="transmembrane region" description="Helical" evidence="1">
    <location>
        <begin position="20"/>
        <end position="40"/>
    </location>
</feature>
<sequence length="367" mass="40617">MSTPAVPIPALDDTYGASYIGVLIATFLQGILTLQVFTYFENFPKDSWKLKLLVVFLWVVDLVHLIFITEATYRYFVSDWGNVASLGVSLWTYDAHLIPLAIATIGSQAFLIWRIHVFGRPHYLVLVFLSALCLAPFSINIFLSVNDLQASIIAARVSESETPQLLKNITPIVTSLFTLGVVSDLLIALILCYYLRRGNSDFTKTNSVISHIVRYTVTTGLSTTLFALGCLIAFLASPRSLIIVSMHFSLGRMYTNSVVATLNARHHLRSMMNNGPGVSIPNQRETSTNGISFLPPSVTASTIYRGRGARASGLEIFDNKEAINIYSSHVYDGSKPKTINQNFEEENMELQILPGKVMDGSTDEMMV</sequence>
<reference evidence="3 4" key="1">
    <citation type="submission" date="2014-06" db="EMBL/GenBank/DDBJ databases">
        <title>Evolutionary Origins and Diversification of the Mycorrhizal Mutualists.</title>
        <authorList>
            <consortium name="DOE Joint Genome Institute"/>
            <consortium name="Mycorrhizal Genomics Consortium"/>
            <person name="Kohler A."/>
            <person name="Kuo A."/>
            <person name="Nagy L.G."/>
            <person name="Floudas D."/>
            <person name="Copeland A."/>
            <person name="Barry K.W."/>
            <person name="Cichocki N."/>
            <person name="Veneault-Fourrey C."/>
            <person name="LaButti K."/>
            <person name="Lindquist E.A."/>
            <person name="Lipzen A."/>
            <person name="Lundell T."/>
            <person name="Morin E."/>
            <person name="Murat C."/>
            <person name="Riley R."/>
            <person name="Ohm R."/>
            <person name="Sun H."/>
            <person name="Tunlid A."/>
            <person name="Henrissat B."/>
            <person name="Grigoriev I.V."/>
            <person name="Hibbett D.S."/>
            <person name="Martin F."/>
        </authorList>
    </citation>
    <scope>NUCLEOTIDE SEQUENCE [LARGE SCALE GENOMIC DNA]</scope>
    <source>
        <strain evidence="3 4">SS14</strain>
    </source>
</reference>
<feature type="transmembrane region" description="Helical" evidence="1">
    <location>
        <begin position="172"/>
        <end position="195"/>
    </location>
</feature>
<accession>A0A0C9USM6</accession>
<proteinExistence type="predicted"/>
<feature type="domain" description="DUF6534" evidence="2">
    <location>
        <begin position="181"/>
        <end position="267"/>
    </location>
</feature>
<keyword evidence="1" id="KW-0472">Membrane</keyword>
<evidence type="ECO:0000313" key="4">
    <source>
        <dbReference type="Proteomes" id="UP000054279"/>
    </source>
</evidence>
<keyword evidence="1" id="KW-0812">Transmembrane</keyword>
<evidence type="ECO:0000256" key="1">
    <source>
        <dbReference type="SAM" id="Phobius"/>
    </source>
</evidence>
<dbReference type="Pfam" id="PF20152">
    <property type="entry name" value="DUF6534"/>
    <property type="match status" value="1"/>
</dbReference>
<feature type="transmembrane region" description="Helical" evidence="1">
    <location>
        <begin position="123"/>
        <end position="143"/>
    </location>
</feature>
<name>A0A0C9USM6_SPHS4</name>
<dbReference type="HOGENOM" id="CLU_046025_5_3_1"/>
<dbReference type="AlphaFoldDB" id="A0A0C9USM6"/>
<organism evidence="3 4">
    <name type="scientific">Sphaerobolus stellatus (strain SS14)</name>
    <dbReference type="NCBI Taxonomy" id="990650"/>
    <lineage>
        <taxon>Eukaryota</taxon>
        <taxon>Fungi</taxon>
        <taxon>Dikarya</taxon>
        <taxon>Basidiomycota</taxon>
        <taxon>Agaricomycotina</taxon>
        <taxon>Agaricomycetes</taxon>
        <taxon>Phallomycetidae</taxon>
        <taxon>Geastrales</taxon>
        <taxon>Sphaerobolaceae</taxon>
        <taxon>Sphaerobolus</taxon>
    </lineage>
</organism>
<feature type="transmembrane region" description="Helical" evidence="1">
    <location>
        <begin position="52"/>
        <end position="76"/>
    </location>
</feature>
<dbReference type="PANTHER" id="PTHR40465">
    <property type="entry name" value="CHROMOSOME 1, WHOLE GENOME SHOTGUN SEQUENCE"/>
    <property type="match status" value="1"/>
</dbReference>
<keyword evidence="4" id="KW-1185">Reference proteome</keyword>
<dbReference type="PANTHER" id="PTHR40465:SF1">
    <property type="entry name" value="DUF6534 DOMAIN-CONTAINING PROTEIN"/>
    <property type="match status" value="1"/>
</dbReference>